<dbReference type="AlphaFoldDB" id="A0AAN7SNI5"/>
<dbReference type="InterPro" id="IPR005828">
    <property type="entry name" value="MFS_sugar_transport-like"/>
</dbReference>
<dbReference type="GO" id="GO:0022857">
    <property type="term" value="F:transmembrane transporter activity"/>
    <property type="evidence" value="ECO:0007669"/>
    <property type="project" value="InterPro"/>
</dbReference>
<protein>
    <submittedName>
        <fullName evidence="6">Uncharacterized protein</fullName>
    </submittedName>
</protein>
<feature type="transmembrane region" description="Helical" evidence="5">
    <location>
        <begin position="120"/>
        <end position="141"/>
    </location>
</feature>
<evidence type="ECO:0000256" key="1">
    <source>
        <dbReference type="ARBA" id="ARBA00004141"/>
    </source>
</evidence>
<evidence type="ECO:0000256" key="4">
    <source>
        <dbReference type="ARBA" id="ARBA00023136"/>
    </source>
</evidence>
<evidence type="ECO:0000256" key="5">
    <source>
        <dbReference type="SAM" id="Phobius"/>
    </source>
</evidence>
<keyword evidence="2 5" id="KW-0812">Transmembrane</keyword>
<accession>A0AAN7SNI5</accession>
<gene>
    <name evidence="6" type="ORF">RN001_015464</name>
</gene>
<evidence type="ECO:0000313" key="6">
    <source>
        <dbReference type="EMBL" id="KAK4873435.1"/>
    </source>
</evidence>
<reference evidence="7" key="1">
    <citation type="submission" date="2023-01" db="EMBL/GenBank/DDBJ databases">
        <title>Key to firefly adult light organ development and bioluminescence: homeobox transcription factors regulate luciferase expression and transportation to peroxisome.</title>
        <authorList>
            <person name="Fu X."/>
        </authorList>
    </citation>
    <scope>NUCLEOTIDE SEQUENCE [LARGE SCALE GENOMIC DNA]</scope>
</reference>
<proteinExistence type="predicted"/>
<feature type="transmembrane region" description="Helical" evidence="5">
    <location>
        <begin position="85"/>
        <end position="108"/>
    </location>
</feature>
<feature type="transmembrane region" description="Helical" evidence="5">
    <location>
        <begin position="172"/>
        <end position="194"/>
    </location>
</feature>
<feature type="transmembrane region" description="Helical" evidence="5">
    <location>
        <begin position="12"/>
        <end position="33"/>
    </location>
</feature>
<keyword evidence="4 5" id="KW-0472">Membrane</keyword>
<dbReference type="InterPro" id="IPR036259">
    <property type="entry name" value="MFS_trans_sf"/>
</dbReference>
<keyword evidence="3 5" id="KW-1133">Transmembrane helix</keyword>
<name>A0AAN7SNI5_9COLE</name>
<organism evidence="6 7">
    <name type="scientific">Aquatica leii</name>
    <dbReference type="NCBI Taxonomy" id="1421715"/>
    <lineage>
        <taxon>Eukaryota</taxon>
        <taxon>Metazoa</taxon>
        <taxon>Ecdysozoa</taxon>
        <taxon>Arthropoda</taxon>
        <taxon>Hexapoda</taxon>
        <taxon>Insecta</taxon>
        <taxon>Pterygota</taxon>
        <taxon>Neoptera</taxon>
        <taxon>Endopterygota</taxon>
        <taxon>Coleoptera</taxon>
        <taxon>Polyphaga</taxon>
        <taxon>Elateriformia</taxon>
        <taxon>Elateroidea</taxon>
        <taxon>Lampyridae</taxon>
        <taxon>Luciolinae</taxon>
        <taxon>Aquatica</taxon>
    </lineage>
</organism>
<dbReference type="Pfam" id="PF00083">
    <property type="entry name" value="Sugar_tr"/>
    <property type="match status" value="1"/>
</dbReference>
<feature type="transmembrane region" description="Helical" evidence="5">
    <location>
        <begin position="232"/>
        <end position="253"/>
    </location>
</feature>
<evidence type="ECO:0000313" key="7">
    <source>
        <dbReference type="Proteomes" id="UP001353858"/>
    </source>
</evidence>
<comment type="subcellular location">
    <subcellularLocation>
        <location evidence="1">Membrane</location>
        <topology evidence="1">Multi-pass membrane protein</topology>
    </subcellularLocation>
</comment>
<sequence length="278" mass="31349">MQSMLINNIEIWRLLEVTVQCPLILVAFGIVFLPESPRWLIVKDQQATVWKILRELGSTEEKSVEDSKTHTSLFESMNLFKQPSLLLRFLLIAYLIICCQVALCVLEGLELNNKQNFNDININTFFSQAILLIFMGVLSYFVDKRTILFSTYFFLATCFSISTSIDSDSIDHVALMGGVICATVPRPIIFVYALELFPTTNRSTAIGSCCSLTAVTNLVYQLVSPFLETEELIIVAKTICCNLCIVSALLMLFSPVPAKELPNVLNDIKTFQFVPKYR</sequence>
<evidence type="ECO:0000256" key="2">
    <source>
        <dbReference type="ARBA" id="ARBA00022692"/>
    </source>
</evidence>
<dbReference type="EMBL" id="JARPUR010000007">
    <property type="protein sequence ID" value="KAK4873435.1"/>
    <property type="molecule type" value="Genomic_DNA"/>
</dbReference>
<dbReference type="SUPFAM" id="SSF103473">
    <property type="entry name" value="MFS general substrate transporter"/>
    <property type="match status" value="1"/>
</dbReference>
<dbReference type="Gene3D" id="1.20.1250.20">
    <property type="entry name" value="MFS general substrate transporter like domains"/>
    <property type="match status" value="1"/>
</dbReference>
<dbReference type="PANTHER" id="PTHR24064">
    <property type="entry name" value="SOLUTE CARRIER FAMILY 22 MEMBER"/>
    <property type="match status" value="1"/>
</dbReference>
<dbReference type="Proteomes" id="UP001353858">
    <property type="component" value="Unassembled WGS sequence"/>
</dbReference>
<keyword evidence="7" id="KW-1185">Reference proteome</keyword>
<evidence type="ECO:0000256" key="3">
    <source>
        <dbReference type="ARBA" id="ARBA00022989"/>
    </source>
</evidence>
<dbReference type="GO" id="GO:0016020">
    <property type="term" value="C:membrane"/>
    <property type="evidence" value="ECO:0007669"/>
    <property type="project" value="UniProtKB-SubCell"/>
</dbReference>
<comment type="caution">
    <text evidence="6">The sequence shown here is derived from an EMBL/GenBank/DDBJ whole genome shotgun (WGS) entry which is preliminary data.</text>
</comment>
<feature type="transmembrane region" description="Helical" evidence="5">
    <location>
        <begin position="147"/>
        <end position="165"/>
    </location>
</feature>